<evidence type="ECO:0000256" key="1">
    <source>
        <dbReference type="SAM" id="MobiDB-lite"/>
    </source>
</evidence>
<dbReference type="AlphaFoldDB" id="A0A218X9C2"/>
<feature type="compositionally biased region" description="Basic and acidic residues" evidence="1">
    <location>
        <begin position="149"/>
        <end position="159"/>
    </location>
</feature>
<evidence type="ECO:0000313" key="4">
    <source>
        <dbReference type="Proteomes" id="UP000197138"/>
    </source>
</evidence>
<feature type="compositionally biased region" description="Polar residues" evidence="1">
    <location>
        <begin position="138"/>
        <end position="148"/>
    </location>
</feature>
<evidence type="ECO:0000313" key="3">
    <source>
        <dbReference type="EMBL" id="OWM81368.1"/>
    </source>
</evidence>
<feature type="region of interest" description="Disordered" evidence="1">
    <location>
        <begin position="135"/>
        <end position="227"/>
    </location>
</feature>
<keyword evidence="2" id="KW-0812">Transmembrane</keyword>
<keyword evidence="2" id="KW-0472">Membrane</keyword>
<comment type="caution">
    <text evidence="3">The sequence shown here is derived from an EMBL/GenBank/DDBJ whole genome shotgun (WGS) entry which is preliminary data.</text>
</comment>
<proteinExistence type="predicted"/>
<sequence>MAMAGDSASEVPVFTETSMGTRIALSAPPDITAADFKSRLQLNFATVFVTLLVFFNAITVGTFEREYCGCFPESGAIRVHGLMVKRRSCFYHLPDSMPIKYVFHGATEAWFLYVNLRPSDGLSGPHLHDHVATKDHLQTSQSSFTSTKNSKDEIWDRSLKPCPPKSRGIVHHSKEKKRKSSSFESCHLNKNEENENGAPASADVFVEPAAGGNPQSMDESSGPSSSEVISVGGIIKRYFSSIEVNDGVTSPISKSIAVHSWANERTNASAEFAVKTPPRPLNTLKDRRERSRVGKRLVTASHVLGVSPSQKTMSSLCRSQNGKVSGCSPGIKCLAFEMSDSSADQSNS</sequence>
<feature type="compositionally biased region" description="Basic residues" evidence="1">
    <location>
        <begin position="168"/>
        <end position="180"/>
    </location>
</feature>
<accession>A0A218X9C2</accession>
<reference evidence="4" key="1">
    <citation type="journal article" date="2017" name="Plant J.">
        <title>The pomegranate (Punica granatum L.) genome and the genomics of punicalagin biosynthesis.</title>
        <authorList>
            <person name="Qin G."/>
            <person name="Xu C."/>
            <person name="Ming R."/>
            <person name="Tang H."/>
            <person name="Guyot R."/>
            <person name="Kramer E.M."/>
            <person name="Hu Y."/>
            <person name="Yi X."/>
            <person name="Qi Y."/>
            <person name="Xu X."/>
            <person name="Gao Z."/>
            <person name="Pan H."/>
            <person name="Jian J."/>
            <person name="Tian Y."/>
            <person name="Yue Z."/>
            <person name="Xu Y."/>
        </authorList>
    </citation>
    <scope>NUCLEOTIDE SEQUENCE [LARGE SCALE GENOMIC DNA]</scope>
    <source>
        <strain evidence="4">cv. Dabenzi</strain>
    </source>
</reference>
<organism evidence="3 4">
    <name type="scientific">Punica granatum</name>
    <name type="common">Pomegranate</name>
    <dbReference type="NCBI Taxonomy" id="22663"/>
    <lineage>
        <taxon>Eukaryota</taxon>
        <taxon>Viridiplantae</taxon>
        <taxon>Streptophyta</taxon>
        <taxon>Embryophyta</taxon>
        <taxon>Tracheophyta</taxon>
        <taxon>Spermatophyta</taxon>
        <taxon>Magnoliopsida</taxon>
        <taxon>eudicotyledons</taxon>
        <taxon>Gunneridae</taxon>
        <taxon>Pentapetalae</taxon>
        <taxon>rosids</taxon>
        <taxon>malvids</taxon>
        <taxon>Myrtales</taxon>
        <taxon>Lythraceae</taxon>
        <taxon>Punica</taxon>
    </lineage>
</organism>
<keyword evidence="2" id="KW-1133">Transmembrane helix</keyword>
<evidence type="ECO:0000256" key="2">
    <source>
        <dbReference type="SAM" id="Phobius"/>
    </source>
</evidence>
<feature type="transmembrane region" description="Helical" evidence="2">
    <location>
        <begin position="42"/>
        <end position="63"/>
    </location>
</feature>
<name>A0A218X9C2_PUNGR</name>
<dbReference type="Proteomes" id="UP000197138">
    <property type="component" value="Unassembled WGS sequence"/>
</dbReference>
<gene>
    <name evidence="3" type="ORF">CDL15_Pgr007406</name>
</gene>
<dbReference type="EMBL" id="MTKT01002214">
    <property type="protein sequence ID" value="OWM81368.1"/>
    <property type="molecule type" value="Genomic_DNA"/>
</dbReference>
<protein>
    <submittedName>
        <fullName evidence="3">Uncharacterized protein</fullName>
    </submittedName>
</protein>